<reference evidence="1 2" key="1">
    <citation type="submission" date="2012-09" db="EMBL/GenBank/DDBJ databases">
        <title>Draft Genome Sequences of 6 Strains from Genus Thauera.</title>
        <authorList>
            <person name="Liu B."/>
            <person name="Shapleigh J.P."/>
            <person name="Frostegard A.H."/>
        </authorList>
    </citation>
    <scope>NUCLEOTIDE SEQUENCE [LARGE SCALE GENOMIC DNA]</scope>
    <source>
        <strain evidence="1 2">B4P</strain>
    </source>
</reference>
<dbReference type="Proteomes" id="UP000013047">
    <property type="component" value="Unassembled WGS sequence"/>
</dbReference>
<name>N6Z164_9RHOO</name>
<accession>N6Z164</accession>
<evidence type="ECO:0000313" key="1">
    <source>
        <dbReference type="EMBL" id="ENO97600.1"/>
    </source>
</evidence>
<proteinExistence type="predicted"/>
<dbReference type="EMBL" id="AMXF01000040">
    <property type="protein sequence ID" value="ENO97600.1"/>
    <property type="molecule type" value="Genomic_DNA"/>
</dbReference>
<organism evidence="1 2">
    <name type="scientific">Thauera phenylacetica B4P</name>
    <dbReference type="NCBI Taxonomy" id="1234382"/>
    <lineage>
        <taxon>Bacteria</taxon>
        <taxon>Pseudomonadati</taxon>
        <taxon>Pseudomonadota</taxon>
        <taxon>Betaproteobacteria</taxon>
        <taxon>Rhodocyclales</taxon>
        <taxon>Zoogloeaceae</taxon>
        <taxon>Thauera</taxon>
    </lineage>
</organism>
<comment type="caution">
    <text evidence="1">The sequence shown here is derived from an EMBL/GenBank/DDBJ whole genome shotgun (WGS) entry which is preliminary data.</text>
</comment>
<keyword evidence="2" id="KW-1185">Reference proteome</keyword>
<gene>
    <name evidence="1" type="ORF">C667_08118</name>
</gene>
<protein>
    <submittedName>
        <fullName evidence="1">Integrase catalytic subunit</fullName>
    </submittedName>
</protein>
<evidence type="ECO:0000313" key="2">
    <source>
        <dbReference type="Proteomes" id="UP000013047"/>
    </source>
</evidence>
<sequence length="120" mass="13557">MSERTVEIIDQCIDNIYLEGRESGEATRLEVMRIIANENLSLPPTKQLVAPSLATIYRMINGRDAYERAVARYGEDEANRRFRHSKAGFRATRPNERVEVDHTPLDLPSSTVTLASACFC</sequence>
<dbReference type="AlphaFoldDB" id="N6Z164"/>